<name>A0AAD5TYV5_9FUNG</name>
<evidence type="ECO:0000313" key="1">
    <source>
        <dbReference type="EMBL" id="KAJ3217544.1"/>
    </source>
</evidence>
<gene>
    <name evidence="1" type="ORF">HK099_005434</name>
</gene>
<sequence length="52" mass="5929">MTEKNVVDFIVAIAQKAKSKGDLNKKLLQVDLPENEKTKAFAQQLFDKIPRK</sequence>
<keyword evidence="2" id="KW-1185">Reference proteome</keyword>
<feature type="non-terminal residue" evidence="1">
    <location>
        <position position="52"/>
    </location>
</feature>
<proteinExistence type="predicted"/>
<comment type="caution">
    <text evidence="1">The sequence shown here is derived from an EMBL/GenBank/DDBJ whole genome shotgun (WGS) entry which is preliminary data.</text>
</comment>
<organism evidence="1 2">
    <name type="scientific">Clydaea vesicula</name>
    <dbReference type="NCBI Taxonomy" id="447962"/>
    <lineage>
        <taxon>Eukaryota</taxon>
        <taxon>Fungi</taxon>
        <taxon>Fungi incertae sedis</taxon>
        <taxon>Chytridiomycota</taxon>
        <taxon>Chytridiomycota incertae sedis</taxon>
        <taxon>Chytridiomycetes</taxon>
        <taxon>Lobulomycetales</taxon>
        <taxon>Lobulomycetaceae</taxon>
        <taxon>Clydaea</taxon>
    </lineage>
</organism>
<dbReference type="Proteomes" id="UP001211065">
    <property type="component" value="Unassembled WGS sequence"/>
</dbReference>
<accession>A0AAD5TYV5</accession>
<protein>
    <submittedName>
        <fullName evidence="1">Uncharacterized protein</fullName>
    </submittedName>
</protein>
<reference evidence="1" key="1">
    <citation type="submission" date="2020-05" db="EMBL/GenBank/DDBJ databases">
        <title>Phylogenomic resolution of chytrid fungi.</title>
        <authorList>
            <person name="Stajich J.E."/>
            <person name="Amses K."/>
            <person name="Simmons R."/>
            <person name="Seto K."/>
            <person name="Myers J."/>
            <person name="Bonds A."/>
            <person name="Quandt C.A."/>
            <person name="Barry K."/>
            <person name="Liu P."/>
            <person name="Grigoriev I."/>
            <person name="Longcore J.E."/>
            <person name="James T.Y."/>
        </authorList>
    </citation>
    <scope>NUCLEOTIDE SEQUENCE</scope>
    <source>
        <strain evidence="1">JEL0476</strain>
    </source>
</reference>
<dbReference type="AlphaFoldDB" id="A0AAD5TYV5"/>
<dbReference type="EMBL" id="JADGJW010000422">
    <property type="protein sequence ID" value="KAJ3217544.1"/>
    <property type="molecule type" value="Genomic_DNA"/>
</dbReference>
<evidence type="ECO:0000313" key="2">
    <source>
        <dbReference type="Proteomes" id="UP001211065"/>
    </source>
</evidence>